<dbReference type="PANTHER" id="PTHR24422:SF19">
    <property type="entry name" value="CHEMOTAXIS PROTEIN METHYLTRANSFERASE"/>
    <property type="match status" value="1"/>
</dbReference>
<accession>H0UP49</accession>
<evidence type="ECO:0000313" key="7">
    <source>
        <dbReference type="Proteomes" id="UP000005730"/>
    </source>
</evidence>
<keyword evidence="1 6" id="KW-0489">Methyltransferase</keyword>
<feature type="domain" description="CheR-type methyltransferase" evidence="5">
    <location>
        <begin position="51"/>
        <end position="243"/>
    </location>
</feature>
<reference evidence="6 7" key="1">
    <citation type="submission" date="2011-10" db="EMBL/GenBank/DDBJ databases">
        <title>The Noncontiguous Finished genome of Thermanaerovibrio velox DSM 12556.</title>
        <authorList>
            <consortium name="US DOE Joint Genome Institute (JGI-PGF)"/>
            <person name="Lucas S."/>
            <person name="Copeland A."/>
            <person name="Lapidus A."/>
            <person name="Glavina del Rio T."/>
            <person name="Dalin E."/>
            <person name="Tice H."/>
            <person name="Bruce D."/>
            <person name="Goodwin L."/>
            <person name="Pitluck S."/>
            <person name="Peters L."/>
            <person name="Mikhailova N."/>
            <person name="Teshima H."/>
            <person name="Kyrpides N."/>
            <person name="Mavromatis K."/>
            <person name="Ivanova N."/>
            <person name="Markowitz V."/>
            <person name="Cheng J.-F."/>
            <person name="Hugenholtz P."/>
            <person name="Woyke T."/>
            <person name="Wu D."/>
            <person name="Spring S."/>
            <person name="Brambilla E.-M."/>
            <person name="Klenk H.-P."/>
            <person name="Eisen J.A."/>
        </authorList>
    </citation>
    <scope>NUCLEOTIDE SEQUENCE [LARGE SCALE GENOMIC DNA]</scope>
    <source>
        <strain evidence="6 7">DSM 12556</strain>
    </source>
</reference>
<gene>
    <name evidence="6" type="ORF">TheveDRAFT_1434</name>
</gene>
<keyword evidence="2" id="KW-0808">Transferase</keyword>
<dbReference type="InterPro" id="IPR050903">
    <property type="entry name" value="Bact_Chemotaxis_MeTrfase"/>
</dbReference>
<dbReference type="AlphaFoldDB" id="H0UP49"/>
<dbReference type="PANTHER" id="PTHR24422">
    <property type="entry name" value="CHEMOTAXIS PROTEIN METHYLTRANSFERASE"/>
    <property type="match status" value="1"/>
</dbReference>
<dbReference type="InterPro" id="IPR019734">
    <property type="entry name" value="TPR_rpt"/>
</dbReference>
<feature type="repeat" description="TPR" evidence="4">
    <location>
        <begin position="340"/>
        <end position="373"/>
    </location>
</feature>
<dbReference type="PROSITE" id="PS50005">
    <property type="entry name" value="TPR"/>
    <property type="match status" value="1"/>
</dbReference>
<dbReference type="eggNOG" id="COG1352">
    <property type="taxonomic scope" value="Bacteria"/>
</dbReference>
<dbReference type="Proteomes" id="UP000005730">
    <property type="component" value="Chromosome"/>
</dbReference>
<proteinExistence type="predicted"/>
<protein>
    <submittedName>
        <fullName evidence="6">Methylase of chemotaxis methyl-accepting protein</fullName>
    </submittedName>
</protein>
<dbReference type="InterPro" id="IPR000780">
    <property type="entry name" value="CheR_MeTrfase"/>
</dbReference>
<evidence type="ECO:0000256" key="4">
    <source>
        <dbReference type="PROSITE-ProRule" id="PRU00339"/>
    </source>
</evidence>
<dbReference type="GO" id="GO:0032259">
    <property type="term" value="P:methylation"/>
    <property type="evidence" value="ECO:0007669"/>
    <property type="project" value="UniProtKB-KW"/>
</dbReference>
<evidence type="ECO:0000259" key="5">
    <source>
        <dbReference type="PROSITE" id="PS50123"/>
    </source>
</evidence>
<sequence>MIPMIESSYGLDLRGKEEQLARVLGKLCEDSGMDLDRCTSTGLHKLCDAAVEHMVVGESYFLRHREALEEFVRHTASMGRPNVWCAACSTGEEAYSLAFLFVQRGIEDFSILGSDVNPSAIRRAREGVYGRWSLRGLGDEARLLFDHIHGNLFRVKDRYRRNVRFSIGNVMTPPEGVFIGISCRNLFIYFSDSGISKALDIFYQRLHPKGVLLVGAAEAPAVNRLMGNRFVPSGVFVFRKASPIKNVEAYPMPHREDAEGIIPRTPKMAEMTRHTAEEAPRIETPAKPAGEAPKEAKEAVPLKDQEDLVFERAKSMADRGDLQGALEILTSAEKVDPTGAKVKFLKGVILMDMGMHKEAAESFKEAAYLDPSMPEPRHSLMILSLQEGDMASAQRHGRLLLNILKDLDDREPTLYGPHVTKGHLRKTASEPF</sequence>
<keyword evidence="7" id="KW-1185">Reference proteome</keyword>
<dbReference type="STRING" id="926567.TheveDRAFT_1434"/>
<dbReference type="Pfam" id="PF01739">
    <property type="entry name" value="CheR"/>
    <property type="match status" value="1"/>
</dbReference>
<name>H0UP49_9BACT</name>
<dbReference type="PRINTS" id="PR00996">
    <property type="entry name" value="CHERMTFRASE"/>
</dbReference>
<dbReference type="InterPro" id="IPR029063">
    <property type="entry name" value="SAM-dependent_MTases_sf"/>
</dbReference>
<evidence type="ECO:0000256" key="2">
    <source>
        <dbReference type="ARBA" id="ARBA00022679"/>
    </source>
</evidence>
<organism evidence="6 7">
    <name type="scientific">Thermanaerovibrio velox DSM 12556</name>
    <dbReference type="NCBI Taxonomy" id="926567"/>
    <lineage>
        <taxon>Bacteria</taxon>
        <taxon>Thermotogati</taxon>
        <taxon>Synergistota</taxon>
        <taxon>Synergistia</taxon>
        <taxon>Synergistales</taxon>
        <taxon>Synergistaceae</taxon>
        <taxon>Thermanaerovibrio</taxon>
    </lineage>
</organism>
<dbReference type="InterPro" id="IPR011990">
    <property type="entry name" value="TPR-like_helical_dom_sf"/>
</dbReference>
<evidence type="ECO:0000313" key="6">
    <source>
        <dbReference type="EMBL" id="EHM10552.1"/>
    </source>
</evidence>
<keyword evidence="3" id="KW-0949">S-adenosyl-L-methionine</keyword>
<evidence type="ECO:0000256" key="1">
    <source>
        <dbReference type="ARBA" id="ARBA00022603"/>
    </source>
</evidence>
<dbReference type="SMART" id="SM00028">
    <property type="entry name" value="TPR"/>
    <property type="match status" value="1"/>
</dbReference>
<dbReference type="SUPFAM" id="SSF53335">
    <property type="entry name" value="S-adenosyl-L-methionine-dependent methyltransferases"/>
    <property type="match status" value="1"/>
</dbReference>
<keyword evidence="4" id="KW-0802">TPR repeat</keyword>
<dbReference type="SMART" id="SM00138">
    <property type="entry name" value="MeTrc"/>
    <property type="match status" value="1"/>
</dbReference>
<dbReference type="InterPro" id="IPR022642">
    <property type="entry name" value="CheR_C"/>
</dbReference>
<dbReference type="SUPFAM" id="SSF48452">
    <property type="entry name" value="TPR-like"/>
    <property type="match status" value="1"/>
</dbReference>
<dbReference type="Gene3D" id="3.40.50.150">
    <property type="entry name" value="Vaccinia Virus protein VP39"/>
    <property type="match status" value="1"/>
</dbReference>
<dbReference type="HOGENOM" id="CLU_025854_4_1_0"/>
<evidence type="ECO:0000256" key="3">
    <source>
        <dbReference type="ARBA" id="ARBA00022691"/>
    </source>
</evidence>
<dbReference type="eggNOG" id="COG0457">
    <property type="taxonomic scope" value="Bacteria"/>
</dbReference>
<dbReference type="EMBL" id="CM001377">
    <property type="protein sequence ID" value="EHM10552.1"/>
    <property type="molecule type" value="Genomic_DNA"/>
</dbReference>
<dbReference type="Gene3D" id="1.25.40.10">
    <property type="entry name" value="Tetratricopeptide repeat domain"/>
    <property type="match status" value="1"/>
</dbReference>
<dbReference type="GO" id="GO:0008757">
    <property type="term" value="F:S-adenosylmethionine-dependent methyltransferase activity"/>
    <property type="evidence" value="ECO:0007669"/>
    <property type="project" value="InterPro"/>
</dbReference>
<dbReference type="PROSITE" id="PS50123">
    <property type="entry name" value="CHER"/>
    <property type="match status" value="1"/>
</dbReference>